<dbReference type="EMBL" id="KV748260">
    <property type="protein sequence ID" value="OCK87541.1"/>
    <property type="molecule type" value="Genomic_DNA"/>
</dbReference>
<reference evidence="1 2" key="1">
    <citation type="journal article" date="2016" name="Nat. Commun.">
        <title>Ectomycorrhizal ecology is imprinted in the genome of the dominant symbiotic fungus Cenococcum geophilum.</title>
        <authorList>
            <consortium name="DOE Joint Genome Institute"/>
            <person name="Peter M."/>
            <person name="Kohler A."/>
            <person name="Ohm R.A."/>
            <person name="Kuo A."/>
            <person name="Krutzmann J."/>
            <person name="Morin E."/>
            <person name="Arend M."/>
            <person name="Barry K.W."/>
            <person name="Binder M."/>
            <person name="Choi C."/>
            <person name="Clum A."/>
            <person name="Copeland A."/>
            <person name="Grisel N."/>
            <person name="Haridas S."/>
            <person name="Kipfer T."/>
            <person name="LaButti K."/>
            <person name="Lindquist E."/>
            <person name="Lipzen A."/>
            <person name="Maire R."/>
            <person name="Meier B."/>
            <person name="Mihaltcheva S."/>
            <person name="Molinier V."/>
            <person name="Murat C."/>
            <person name="Poggeler S."/>
            <person name="Quandt C.A."/>
            <person name="Sperisen C."/>
            <person name="Tritt A."/>
            <person name="Tisserant E."/>
            <person name="Crous P.W."/>
            <person name="Henrissat B."/>
            <person name="Nehls U."/>
            <person name="Egli S."/>
            <person name="Spatafora J.W."/>
            <person name="Grigoriev I.V."/>
            <person name="Martin F.M."/>
        </authorList>
    </citation>
    <scope>NUCLEOTIDE SEQUENCE [LARGE SCALE GENOMIC DNA]</scope>
    <source>
        <strain evidence="1 2">1.58</strain>
    </source>
</reference>
<gene>
    <name evidence="1" type="ORF">K441DRAFT_701250</name>
</gene>
<sequence length="568" mass="63191">MVKKLIQKASVPRLLLSSLPHTAPHFYPPWCQPCSVAIAISQIMHHSSAQTILDQQNVEFSSLSELSETASGLTSNPSRAALIKAIQIRDDGSNEEPEEKPSVVDIGVDSSQASIDVATILDHVRREGSLESFSWTGHNMLRARGKRPPAFWEALWKTAATLKNLDLWFYEHEPVLSPGYTPGPVSFELLQKLHLDVSNGHGDDGSIIDQILRSSPNLENASLEFPNCDLEGCRLGGLTWDYRFPKLHTLHLNAYDSNPAQLFSFFARNPNIKNLKFDMWSNEKCADLADGVLQNLEALSIDVAGRPRPFSDFLSASAARPIVHLRVSNSPHSCYPLIRNVSRALRCLEIKTDIDFWRREPEPSPSAGLDNVTKTLEETALSSEKPDLEREELDEDNEEASEGSSIPKEPLAESQGGENEKSVDKPISPPPPPQAIQNLLSQLPELKEFALDLETGLTYVSDDEGEWGHPAAMNEKDLISVLGHLPANSQLRAIRLSGSCGLPLPEELLESFPEVPSGVEYLRWDTQESKLLYRLERSEGKTKAVRCDPVRESSVAEELWTENRILDY</sequence>
<keyword evidence="2" id="KW-1185">Reference proteome</keyword>
<dbReference type="Proteomes" id="UP000250078">
    <property type="component" value="Unassembled WGS sequence"/>
</dbReference>
<protein>
    <submittedName>
        <fullName evidence="1">Uncharacterized protein</fullName>
    </submittedName>
</protein>
<evidence type="ECO:0000313" key="2">
    <source>
        <dbReference type="Proteomes" id="UP000250078"/>
    </source>
</evidence>
<organism evidence="1 2">
    <name type="scientific">Cenococcum geophilum 1.58</name>
    <dbReference type="NCBI Taxonomy" id="794803"/>
    <lineage>
        <taxon>Eukaryota</taxon>
        <taxon>Fungi</taxon>
        <taxon>Dikarya</taxon>
        <taxon>Ascomycota</taxon>
        <taxon>Pezizomycotina</taxon>
        <taxon>Dothideomycetes</taxon>
        <taxon>Pleosporomycetidae</taxon>
        <taxon>Gloniales</taxon>
        <taxon>Gloniaceae</taxon>
        <taxon>Cenococcum</taxon>
    </lineage>
</organism>
<proteinExistence type="predicted"/>
<accession>A0ACC8EMR5</accession>
<name>A0ACC8EMR5_9PEZI</name>
<evidence type="ECO:0000313" key="1">
    <source>
        <dbReference type="EMBL" id="OCK87541.1"/>
    </source>
</evidence>